<keyword evidence="6 9" id="KW-0472">Membrane</keyword>
<sequence length="520" mass="58758">MYSLNQLLWYFAELERQKCYSLPGGLPDWDNKSDSCMKWRSFGNVFEATQSLFWASFGMVGIDTFDLTGIKTYTRFWGLLMFGSYSVINVIVLLNLLIAMMSNSFAMIEQHSDTEWKFARTKLWMSYFEESATLPPPFNIFPTPKLIFKLLGIREKDKQRRMSLKRKKLAEKERDHRYSAVMRALVWRYVSRMHRHADDSPVTEDDVNEVKGEITAMRHEILDVLQRNGMDIGAADASSRDNLFLGKKNRIWERRLMKDFHLAPVAPDEDLDALLRKPPPDNEDPLDKFRRIARLAVLGSSAQKWSNVIDGVCQVSQIGRCNNRESFKNQQNLQRAMQEAKRLVTRTPLIESRSPSPRPLPGTTVGSSLNELIRDMSKETLGHSGYSSRIGTGKPGKKEDGKASDILLSVKDQLASMNQQTGHSPPHTQSRSAGKPEGKQANSGRKSPSAPPPETNEDPSPLLHQKRCGAGESPPKVFKKKAPMSAPQPNQQQLTDKDQQQKQGARSREPGQGQTGQGQN</sequence>
<evidence type="ECO:0000256" key="8">
    <source>
        <dbReference type="SAM" id="MobiDB-lite"/>
    </source>
</evidence>
<dbReference type="AlphaFoldDB" id="A0A482XSI6"/>
<proteinExistence type="predicted"/>
<feature type="region of interest" description="Disordered" evidence="8">
    <location>
        <begin position="379"/>
        <end position="401"/>
    </location>
</feature>
<feature type="region of interest" description="Disordered" evidence="8">
    <location>
        <begin position="417"/>
        <end position="520"/>
    </location>
</feature>
<dbReference type="PANTHER" id="PTHR10117:SF47">
    <property type="entry name" value="TRANSIENT-RECEPTOR-POTENTIAL-LIKE PROTEIN"/>
    <property type="match status" value="1"/>
</dbReference>
<evidence type="ECO:0000256" key="4">
    <source>
        <dbReference type="ARBA" id="ARBA00022989"/>
    </source>
</evidence>
<dbReference type="PRINTS" id="PR01097">
    <property type="entry name" value="TRNSRECEPTRP"/>
</dbReference>
<dbReference type="GO" id="GO:0034703">
    <property type="term" value="C:cation channel complex"/>
    <property type="evidence" value="ECO:0007669"/>
    <property type="project" value="TreeGrafter"/>
</dbReference>
<evidence type="ECO:0000256" key="7">
    <source>
        <dbReference type="ARBA" id="ARBA00023303"/>
    </source>
</evidence>
<comment type="caution">
    <text evidence="11">The sequence shown here is derived from an EMBL/GenBank/DDBJ whole genome shotgun (WGS) entry which is preliminary data.</text>
</comment>
<feature type="region of interest" description="Disordered" evidence="8">
    <location>
        <begin position="343"/>
        <end position="367"/>
    </location>
</feature>
<evidence type="ECO:0000256" key="9">
    <source>
        <dbReference type="SAM" id="Phobius"/>
    </source>
</evidence>
<keyword evidence="5" id="KW-0406">Ion transport</keyword>
<dbReference type="InterPro" id="IPR002153">
    <property type="entry name" value="TRPC_channel"/>
</dbReference>
<dbReference type="InParanoid" id="A0A482XSI6"/>
<dbReference type="GO" id="GO:0051480">
    <property type="term" value="P:regulation of cytosolic calcium ion concentration"/>
    <property type="evidence" value="ECO:0007669"/>
    <property type="project" value="TreeGrafter"/>
</dbReference>
<protein>
    <recommendedName>
        <fullName evidence="10">Ion transport domain-containing protein</fullName>
    </recommendedName>
</protein>
<dbReference type="GO" id="GO:0015279">
    <property type="term" value="F:store-operated calcium channel activity"/>
    <property type="evidence" value="ECO:0007669"/>
    <property type="project" value="TreeGrafter"/>
</dbReference>
<name>A0A482XSI6_LAOST</name>
<dbReference type="EMBL" id="QKKF02000817">
    <property type="protein sequence ID" value="RZF48962.1"/>
    <property type="molecule type" value="Genomic_DNA"/>
</dbReference>
<dbReference type="Pfam" id="PF00520">
    <property type="entry name" value="Ion_trans"/>
    <property type="match status" value="1"/>
</dbReference>
<feature type="transmembrane region" description="Helical" evidence="9">
    <location>
        <begin position="76"/>
        <end position="98"/>
    </location>
</feature>
<keyword evidence="2" id="KW-0813">Transport</keyword>
<dbReference type="STRING" id="195883.A0A482XSI6"/>
<evidence type="ECO:0000256" key="1">
    <source>
        <dbReference type="ARBA" id="ARBA00004141"/>
    </source>
</evidence>
<evidence type="ECO:0000313" key="11">
    <source>
        <dbReference type="EMBL" id="RZF48962.1"/>
    </source>
</evidence>
<evidence type="ECO:0000259" key="10">
    <source>
        <dbReference type="Pfam" id="PF00520"/>
    </source>
</evidence>
<evidence type="ECO:0000256" key="3">
    <source>
        <dbReference type="ARBA" id="ARBA00022692"/>
    </source>
</evidence>
<keyword evidence="4 9" id="KW-1133">Transmembrane helix</keyword>
<keyword evidence="12" id="KW-1185">Reference proteome</keyword>
<reference evidence="11 12" key="1">
    <citation type="journal article" date="2017" name="Gigascience">
        <title>Genome sequence of the small brown planthopper, Laodelphax striatellus.</title>
        <authorList>
            <person name="Zhu J."/>
            <person name="Jiang F."/>
            <person name="Wang X."/>
            <person name="Yang P."/>
            <person name="Bao Y."/>
            <person name="Zhao W."/>
            <person name="Wang W."/>
            <person name="Lu H."/>
            <person name="Wang Q."/>
            <person name="Cui N."/>
            <person name="Li J."/>
            <person name="Chen X."/>
            <person name="Luo L."/>
            <person name="Yu J."/>
            <person name="Kang L."/>
            <person name="Cui F."/>
        </authorList>
    </citation>
    <scope>NUCLEOTIDE SEQUENCE [LARGE SCALE GENOMIC DNA]</scope>
    <source>
        <strain evidence="11">Lst14</strain>
    </source>
</reference>
<evidence type="ECO:0000256" key="6">
    <source>
        <dbReference type="ARBA" id="ARBA00023136"/>
    </source>
</evidence>
<dbReference type="OrthoDB" id="2373987at2759"/>
<comment type="subcellular location">
    <subcellularLocation>
        <location evidence="1">Membrane</location>
        <topology evidence="1">Multi-pass membrane protein</topology>
    </subcellularLocation>
</comment>
<gene>
    <name evidence="11" type="ORF">LSTR_LSTR003038</name>
</gene>
<dbReference type="InterPro" id="IPR005821">
    <property type="entry name" value="Ion_trans_dom"/>
</dbReference>
<dbReference type="PANTHER" id="PTHR10117">
    <property type="entry name" value="TRANSIENT RECEPTOR POTENTIAL CHANNEL"/>
    <property type="match status" value="1"/>
</dbReference>
<evidence type="ECO:0000313" key="12">
    <source>
        <dbReference type="Proteomes" id="UP000291343"/>
    </source>
</evidence>
<feature type="domain" description="Ion transport" evidence="10">
    <location>
        <begin position="21"/>
        <end position="112"/>
    </location>
</feature>
<dbReference type="GO" id="GO:0005886">
    <property type="term" value="C:plasma membrane"/>
    <property type="evidence" value="ECO:0007669"/>
    <property type="project" value="TreeGrafter"/>
</dbReference>
<evidence type="ECO:0000256" key="5">
    <source>
        <dbReference type="ARBA" id="ARBA00023065"/>
    </source>
</evidence>
<feature type="compositionally biased region" description="Polar residues" evidence="8">
    <location>
        <begin position="417"/>
        <end position="432"/>
    </location>
</feature>
<keyword evidence="3 9" id="KW-0812">Transmembrane</keyword>
<keyword evidence="7" id="KW-0407">Ion channel</keyword>
<organism evidence="11 12">
    <name type="scientific">Laodelphax striatellus</name>
    <name type="common">Small brown planthopper</name>
    <name type="synonym">Delphax striatella</name>
    <dbReference type="NCBI Taxonomy" id="195883"/>
    <lineage>
        <taxon>Eukaryota</taxon>
        <taxon>Metazoa</taxon>
        <taxon>Ecdysozoa</taxon>
        <taxon>Arthropoda</taxon>
        <taxon>Hexapoda</taxon>
        <taxon>Insecta</taxon>
        <taxon>Pterygota</taxon>
        <taxon>Neoptera</taxon>
        <taxon>Paraneoptera</taxon>
        <taxon>Hemiptera</taxon>
        <taxon>Auchenorrhyncha</taxon>
        <taxon>Fulgoroidea</taxon>
        <taxon>Delphacidae</taxon>
        <taxon>Criomorphinae</taxon>
        <taxon>Laodelphax</taxon>
    </lineage>
</organism>
<dbReference type="GO" id="GO:0070679">
    <property type="term" value="F:inositol 1,4,5 trisphosphate binding"/>
    <property type="evidence" value="ECO:0007669"/>
    <property type="project" value="TreeGrafter"/>
</dbReference>
<dbReference type="SMR" id="A0A482XSI6"/>
<evidence type="ECO:0000256" key="2">
    <source>
        <dbReference type="ARBA" id="ARBA00022448"/>
    </source>
</evidence>
<dbReference type="Proteomes" id="UP000291343">
    <property type="component" value="Unassembled WGS sequence"/>
</dbReference>
<accession>A0A482XSI6</accession>